<dbReference type="InterPro" id="IPR041562">
    <property type="entry name" value="MCM_lid"/>
</dbReference>
<dbReference type="OrthoDB" id="3207464at2759"/>
<dbReference type="GO" id="GO:0042555">
    <property type="term" value="C:MCM complex"/>
    <property type="evidence" value="ECO:0007669"/>
    <property type="project" value="InterPro"/>
</dbReference>
<dbReference type="FunFam" id="2.20.28.10:FF:000004">
    <property type="entry name" value="DNA replication licensing factor MCM7"/>
    <property type="match status" value="1"/>
</dbReference>
<gene>
    <name evidence="12" type="primary">MCM7</name>
    <name evidence="15" type="ORF">FA09DRAFT_304420</name>
</gene>
<proteinExistence type="inferred from homology"/>
<feature type="region of interest" description="Disordered" evidence="13">
    <location>
        <begin position="38"/>
        <end position="60"/>
    </location>
</feature>
<keyword evidence="8 12" id="KW-0539">Nucleus</keyword>
<evidence type="ECO:0000256" key="9">
    <source>
        <dbReference type="ARBA" id="ARBA00023306"/>
    </source>
</evidence>
<dbReference type="Gene3D" id="2.40.50.140">
    <property type="entry name" value="Nucleic acid-binding proteins"/>
    <property type="match status" value="1"/>
</dbReference>
<comment type="subcellular location">
    <subcellularLocation>
        <location evidence="1 12">Nucleus</location>
    </subcellularLocation>
</comment>
<evidence type="ECO:0000256" key="10">
    <source>
        <dbReference type="ARBA" id="ARBA00048432"/>
    </source>
</evidence>
<dbReference type="GO" id="GO:0097373">
    <property type="term" value="C:MCM core complex"/>
    <property type="evidence" value="ECO:0007669"/>
    <property type="project" value="UniProtKB-ARBA"/>
</dbReference>
<feature type="region of interest" description="Disordered" evidence="13">
    <location>
        <begin position="173"/>
        <end position="194"/>
    </location>
</feature>
<evidence type="ECO:0000259" key="14">
    <source>
        <dbReference type="PROSITE" id="PS50051"/>
    </source>
</evidence>
<organism evidence="15 16">
    <name type="scientific">Tilletiopsis washingtonensis</name>
    <dbReference type="NCBI Taxonomy" id="58919"/>
    <lineage>
        <taxon>Eukaryota</taxon>
        <taxon>Fungi</taxon>
        <taxon>Dikarya</taxon>
        <taxon>Basidiomycota</taxon>
        <taxon>Ustilaginomycotina</taxon>
        <taxon>Exobasidiomycetes</taxon>
        <taxon>Entylomatales</taxon>
        <taxon>Entylomatales incertae sedis</taxon>
        <taxon>Tilletiopsis</taxon>
    </lineage>
</organism>
<keyword evidence="6 11" id="KW-0067">ATP-binding</keyword>
<accession>A0A316ZJ20</accession>
<dbReference type="PROSITE" id="PS50051">
    <property type="entry name" value="MCM_2"/>
    <property type="match status" value="1"/>
</dbReference>
<dbReference type="EMBL" id="KZ819285">
    <property type="protein sequence ID" value="PWO00336.1"/>
    <property type="molecule type" value="Genomic_DNA"/>
</dbReference>
<dbReference type="PANTHER" id="PTHR11630">
    <property type="entry name" value="DNA REPLICATION LICENSING FACTOR MCM FAMILY MEMBER"/>
    <property type="match status" value="1"/>
</dbReference>
<dbReference type="GO" id="GO:0006270">
    <property type="term" value="P:DNA replication initiation"/>
    <property type="evidence" value="ECO:0007669"/>
    <property type="project" value="InterPro"/>
</dbReference>
<dbReference type="GO" id="GO:0043596">
    <property type="term" value="C:nuclear replication fork"/>
    <property type="evidence" value="ECO:0007669"/>
    <property type="project" value="UniProtKB-ARBA"/>
</dbReference>
<keyword evidence="5 12" id="KW-0347">Helicase</keyword>
<keyword evidence="9 12" id="KW-0131">Cell cycle</keyword>
<dbReference type="InterPro" id="IPR008050">
    <property type="entry name" value="MCM7"/>
</dbReference>
<dbReference type="PRINTS" id="PR01657">
    <property type="entry name" value="MCMFAMILY"/>
</dbReference>
<dbReference type="Gene3D" id="3.40.50.300">
    <property type="entry name" value="P-loop containing nucleotide triphosphate hydrolases"/>
    <property type="match status" value="1"/>
</dbReference>
<feature type="compositionally biased region" description="Acidic residues" evidence="13">
    <location>
        <begin position="48"/>
        <end position="60"/>
    </location>
</feature>
<name>A0A316ZJ20_9BASI</name>
<dbReference type="Pfam" id="PF24901">
    <property type="entry name" value="WHD_MCM7"/>
    <property type="match status" value="1"/>
</dbReference>
<evidence type="ECO:0000256" key="12">
    <source>
        <dbReference type="RuleBase" id="RU365012"/>
    </source>
</evidence>
<dbReference type="Proteomes" id="UP000245946">
    <property type="component" value="Unassembled WGS sequence"/>
</dbReference>
<dbReference type="InterPro" id="IPR027417">
    <property type="entry name" value="P-loop_NTPase"/>
</dbReference>
<dbReference type="STRING" id="58919.A0A316ZJ20"/>
<dbReference type="GO" id="GO:0031261">
    <property type="term" value="C:DNA replication preinitiation complex"/>
    <property type="evidence" value="ECO:0007669"/>
    <property type="project" value="UniProtKB-ARBA"/>
</dbReference>
<dbReference type="AlphaFoldDB" id="A0A316ZJ20"/>
<dbReference type="GO" id="GO:0000727">
    <property type="term" value="P:double-strand break repair via break-induced replication"/>
    <property type="evidence" value="ECO:0007669"/>
    <property type="project" value="TreeGrafter"/>
</dbReference>
<dbReference type="GO" id="GO:0006279">
    <property type="term" value="P:premeiotic DNA replication"/>
    <property type="evidence" value="ECO:0007669"/>
    <property type="project" value="UniProtKB-ARBA"/>
</dbReference>
<sequence>MASGPSLPVITLDVNYAEDKAHIADFLSFCKGTVPPLRASGSVVREPDSDDEGDHADADGELEDAMDGVQLGAPGKGARGSGSSYKYKEQLQRICNREQDALVIDLADVAKHRFTSTGETGLELVRSITGNAHRYVQLFSEVVDSELKKLQPARGITHRDDVMDVIQEQRVERNARAEQGQSAPQTEESDGAAAEAIGAEDAPFPPALLRRYNLYFRPATTKGTMAVRAVRGAHLGQLITVRGIVTRVSEVKPYLLVDAYSCDACGAEIFQEVNGRQYLPLSVCLSKQCSMNRTKGVLHQQTRASKFTSFQEVKVQEMADQVPVGHIPRSMTVHLYGPLTRSLSPGDVADIAGVFLPTPYTGFKAIRAGLLTDTYLDAQHVTQLKKQYEAMEMTPQIAAQIEALKDDPALYTKLAASIAPEIYGHEDVKKCLLLLLVGGVTKTVGDGMKIRGDINVCLMGDPGVAKSQLLKYISKVAPRGVYTTGRGSSGVGLTAAVMRDPVTEEMMLEGGALVLADNGIACIDEFDKMDESDRTAIHEVMEQQTISINKAGISTTLNARTSILAAANPLYGRYNPRISPVDNINLPAALLSRFDVLFLILDTPNRDDDERLAQHVSYVHMHSAHPPLEHEPLDAILMRHYIALARQKRPTVPRAVSEYVVGAYVKLRAQGAEDEAREQSYTYTSARTLLGVLRLSQALARLRFADSVEIADVDEALRLMDVSKASLHADGRRKAGDELGDNSNMSKIYRIIREMALAAGAAERDAAAASRRGGNARRATTGRLGRGPDRQTGGEAMALDEDDAGESQNLPGELLLRDVRDRIIASGWVEDQLQECLTEYSDLGVIQVTGSRLVFL</sequence>
<comment type="similarity">
    <text evidence="11">Belongs to the MCM family.</text>
</comment>
<keyword evidence="7 11" id="KW-0238">DNA-binding</keyword>
<comment type="function">
    <text evidence="12">Acts as component of the MCM2-7 complex (MCM complex) which is the replicative helicase essential for 'once per cell cycle' DNA replication initiation and elongation in eukaryotic cells. The active ATPase sites in the MCM2-7 ring are formed through the interaction surfaces of two neighboring subunits such that a critical structure of a conserved arginine finger motif is provided in trans relative to the ATP-binding site of the Walker A box of the adjacent subunit. The six ATPase active sites, however, are likely to contribute differentially to the complex helicase activity.</text>
</comment>
<dbReference type="GO" id="GO:0016887">
    <property type="term" value="F:ATP hydrolysis activity"/>
    <property type="evidence" value="ECO:0007669"/>
    <property type="project" value="RHEA"/>
</dbReference>
<dbReference type="Gene3D" id="2.20.28.10">
    <property type="match status" value="1"/>
</dbReference>
<dbReference type="SMART" id="SM00350">
    <property type="entry name" value="MCM"/>
    <property type="match status" value="1"/>
</dbReference>
<keyword evidence="16" id="KW-1185">Reference proteome</keyword>
<dbReference type="Pfam" id="PF00493">
    <property type="entry name" value="MCM"/>
    <property type="match status" value="1"/>
</dbReference>
<reference evidence="15 16" key="1">
    <citation type="journal article" date="2018" name="Mol. Biol. Evol.">
        <title>Broad Genomic Sampling Reveals a Smut Pathogenic Ancestry of the Fungal Clade Ustilaginomycotina.</title>
        <authorList>
            <person name="Kijpornyongpan T."/>
            <person name="Mondo S.J."/>
            <person name="Barry K."/>
            <person name="Sandor L."/>
            <person name="Lee J."/>
            <person name="Lipzen A."/>
            <person name="Pangilinan J."/>
            <person name="LaButti K."/>
            <person name="Hainaut M."/>
            <person name="Henrissat B."/>
            <person name="Grigoriev I.V."/>
            <person name="Spatafora J.W."/>
            <person name="Aime M.C."/>
        </authorList>
    </citation>
    <scope>NUCLEOTIDE SEQUENCE [LARGE SCALE GENOMIC DNA]</scope>
    <source>
        <strain evidence="15 16">MCA 4186</strain>
    </source>
</reference>
<dbReference type="InterPro" id="IPR033762">
    <property type="entry name" value="MCM_OB"/>
</dbReference>
<evidence type="ECO:0000256" key="7">
    <source>
        <dbReference type="ARBA" id="ARBA00023125"/>
    </source>
</evidence>
<feature type="compositionally biased region" description="Low complexity" evidence="13">
    <location>
        <begin position="768"/>
        <end position="783"/>
    </location>
</feature>
<evidence type="ECO:0000256" key="13">
    <source>
        <dbReference type="SAM" id="MobiDB-lite"/>
    </source>
</evidence>
<dbReference type="GO" id="GO:0005656">
    <property type="term" value="C:nuclear pre-replicative complex"/>
    <property type="evidence" value="ECO:0007669"/>
    <property type="project" value="UniProtKB-ARBA"/>
</dbReference>
<dbReference type="InterPro" id="IPR027925">
    <property type="entry name" value="MCM_N"/>
</dbReference>
<dbReference type="Pfam" id="PF17207">
    <property type="entry name" value="MCM_OB"/>
    <property type="match status" value="1"/>
</dbReference>
<keyword evidence="2 12" id="KW-0235">DNA replication</keyword>
<evidence type="ECO:0000256" key="8">
    <source>
        <dbReference type="ARBA" id="ARBA00023242"/>
    </source>
</evidence>
<dbReference type="InterPro" id="IPR018525">
    <property type="entry name" value="MCM_CS"/>
</dbReference>
<dbReference type="FunFam" id="3.40.50.300:FF:000288">
    <property type="entry name" value="DNA replication licensing factor MCM7"/>
    <property type="match status" value="1"/>
</dbReference>
<dbReference type="Pfam" id="PF14551">
    <property type="entry name" value="MCM_N"/>
    <property type="match status" value="1"/>
</dbReference>
<evidence type="ECO:0000256" key="2">
    <source>
        <dbReference type="ARBA" id="ARBA00022705"/>
    </source>
</evidence>
<feature type="region of interest" description="Disordered" evidence="13">
    <location>
        <begin position="768"/>
        <end position="807"/>
    </location>
</feature>
<keyword evidence="3 11" id="KW-0547">Nucleotide-binding</keyword>
<evidence type="ECO:0000256" key="3">
    <source>
        <dbReference type="ARBA" id="ARBA00022741"/>
    </source>
</evidence>
<evidence type="ECO:0000256" key="4">
    <source>
        <dbReference type="ARBA" id="ARBA00022801"/>
    </source>
</evidence>
<dbReference type="GO" id="GO:0006271">
    <property type="term" value="P:DNA strand elongation involved in DNA replication"/>
    <property type="evidence" value="ECO:0007669"/>
    <property type="project" value="TreeGrafter"/>
</dbReference>
<comment type="catalytic activity">
    <reaction evidence="10">
        <text>ATP + H2O = ADP + phosphate + H(+)</text>
        <dbReference type="Rhea" id="RHEA:13065"/>
        <dbReference type="ChEBI" id="CHEBI:15377"/>
        <dbReference type="ChEBI" id="CHEBI:15378"/>
        <dbReference type="ChEBI" id="CHEBI:30616"/>
        <dbReference type="ChEBI" id="CHEBI:43474"/>
        <dbReference type="ChEBI" id="CHEBI:456216"/>
        <dbReference type="EC" id="3.6.4.12"/>
    </reaction>
    <physiologicalReaction direction="left-to-right" evidence="10">
        <dbReference type="Rhea" id="RHEA:13066"/>
    </physiologicalReaction>
</comment>
<protein>
    <recommendedName>
        <fullName evidence="12">DNA replication licensing factor MCM7</fullName>
        <ecNumber evidence="12">3.6.4.12</ecNumber>
    </recommendedName>
</protein>
<evidence type="ECO:0000256" key="5">
    <source>
        <dbReference type="ARBA" id="ARBA00022806"/>
    </source>
</evidence>
<evidence type="ECO:0000313" key="16">
    <source>
        <dbReference type="Proteomes" id="UP000245946"/>
    </source>
</evidence>
<evidence type="ECO:0000256" key="11">
    <source>
        <dbReference type="RuleBase" id="RU004070"/>
    </source>
</evidence>
<dbReference type="PROSITE" id="PS00847">
    <property type="entry name" value="MCM_1"/>
    <property type="match status" value="1"/>
</dbReference>
<dbReference type="Pfam" id="PF17855">
    <property type="entry name" value="MCM_lid"/>
    <property type="match status" value="1"/>
</dbReference>
<dbReference type="InterPro" id="IPR001208">
    <property type="entry name" value="MCM_dom"/>
</dbReference>
<dbReference type="SUPFAM" id="SSF50249">
    <property type="entry name" value="Nucleic acid-binding proteins"/>
    <property type="match status" value="1"/>
</dbReference>
<feature type="domain" description="MCM C-terminal AAA(+) ATPase" evidence="14">
    <location>
        <begin position="410"/>
        <end position="616"/>
    </location>
</feature>
<dbReference type="PRINTS" id="PR01663">
    <property type="entry name" value="MCMPROTEIN7"/>
</dbReference>
<dbReference type="GO" id="GO:0017116">
    <property type="term" value="F:single-stranded DNA helicase activity"/>
    <property type="evidence" value="ECO:0007669"/>
    <property type="project" value="TreeGrafter"/>
</dbReference>
<dbReference type="SUPFAM" id="SSF52540">
    <property type="entry name" value="P-loop containing nucleoside triphosphate hydrolases"/>
    <property type="match status" value="1"/>
</dbReference>
<evidence type="ECO:0000256" key="1">
    <source>
        <dbReference type="ARBA" id="ARBA00004123"/>
    </source>
</evidence>
<dbReference type="GO" id="GO:0005524">
    <property type="term" value="F:ATP binding"/>
    <property type="evidence" value="ECO:0007669"/>
    <property type="project" value="UniProtKB-KW"/>
</dbReference>
<keyword evidence="4 12" id="KW-0378">Hydrolase</keyword>
<dbReference type="GO" id="GO:0003697">
    <property type="term" value="F:single-stranded DNA binding"/>
    <property type="evidence" value="ECO:0007669"/>
    <property type="project" value="TreeGrafter"/>
</dbReference>
<dbReference type="PANTHER" id="PTHR11630:SF26">
    <property type="entry name" value="DNA REPLICATION LICENSING FACTOR MCM7"/>
    <property type="match status" value="1"/>
</dbReference>
<evidence type="ECO:0000313" key="15">
    <source>
        <dbReference type="EMBL" id="PWO00336.1"/>
    </source>
</evidence>
<dbReference type="Gene3D" id="3.30.1640.10">
    <property type="entry name" value="mini-chromosome maintenance (MCM) complex, chain A, domain 1"/>
    <property type="match status" value="1"/>
</dbReference>
<evidence type="ECO:0000256" key="6">
    <source>
        <dbReference type="ARBA" id="ARBA00022840"/>
    </source>
</evidence>
<dbReference type="CDD" id="cd17758">
    <property type="entry name" value="MCM7"/>
    <property type="match status" value="1"/>
</dbReference>
<dbReference type="EC" id="3.6.4.12" evidence="12"/>
<dbReference type="InterPro" id="IPR012340">
    <property type="entry name" value="NA-bd_OB-fold"/>
</dbReference>
<dbReference type="InterPro" id="IPR031327">
    <property type="entry name" value="MCM"/>
</dbReference>